<evidence type="ECO:0000256" key="5">
    <source>
        <dbReference type="PROSITE-ProRule" id="PRU00277"/>
    </source>
</evidence>
<evidence type="ECO:0000256" key="2">
    <source>
        <dbReference type="ARBA" id="ARBA00006577"/>
    </source>
</evidence>
<proteinExistence type="inferred from homology"/>
<evidence type="ECO:0000256" key="4">
    <source>
        <dbReference type="ARBA" id="ARBA00023235"/>
    </source>
</evidence>
<name>A0A841KI72_9GAMM</name>
<feature type="signal peptide" evidence="7">
    <location>
        <begin position="1"/>
        <end position="24"/>
    </location>
</feature>
<dbReference type="PROSITE" id="PS50059">
    <property type="entry name" value="FKBP_PPIASE"/>
    <property type="match status" value="1"/>
</dbReference>
<evidence type="ECO:0000259" key="8">
    <source>
        <dbReference type="PROSITE" id="PS50059"/>
    </source>
</evidence>
<gene>
    <name evidence="9" type="ORF">HNQ86_000804</name>
</gene>
<comment type="caution">
    <text evidence="9">The sequence shown here is derived from an EMBL/GenBank/DDBJ whole genome shotgun (WGS) entry which is preliminary data.</text>
</comment>
<dbReference type="InterPro" id="IPR001179">
    <property type="entry name" value="PPIase_FKBP_dom"/>
</dbReference>
<evidence type="ECO:0000256" key="6">
    <source>
        <dbReference type="RuleBase" id="RU003915"/>
    </source>
</evidence>
<accession>A0A841KI72</accession>
<dbReference type="Pfam" id="PF00254">
    <property type="entry name" value="FKBP_C"/>
    <property type="match status" value="1"/>
</dbReference>
<evidence type="ECO:0000313" key="10">
    <source>
        <dbReference type="Proteomes" id="UP000560000"/>
    </source>
</evidence>
<dbReference type="AlphaFoldDB" id="A0A841KI72"/>
<dbReference type="EMBL" id="JACHET010000001">
    <property type="protein sequence ID" value="MBB6183459.1"/>
    <property type="molecule type" value="Genomic_DNA"/>
</dbReference>
<evidence type="ECO:0000256" key="3">
    <source>
        <dbReference type="ARBA" id="ARBA00023110"/>
    </source>
</evidence>
<comment type="catalytic activity">
    <reaction evidence="1 5 6">
        <text>[protein]-peptidylproline (omega=180) = [protein]-peptidylproline (omega=0)</text>
        <dbReference type="Rhea" id="RHEA:16237"/>
        <dbReference type="Rhea" id="RHEA-COMP:10747"/>
        <dbReference type="Rhea" id="RHEA-COMP:10748"/>
        <dbReference type="ChEBI" id="CHEBI:83833"/>
        <dbReference type="ChEBI" id="CHEBI:83834"/>
        <dbReference type="EC" id="5.2.1.8"/>
    </reaction>
</comment>
<sequence>MHLLKNVLAGSALLALLAMIPACKAPPKVELHGQVDKLTVIDRAVGTGKEAKPGMDVLVQYTGWLYDDRKTDKHGTQFDTSRTRSAPFSFVLGEGQVIPGWDQGVAGMRVGGKRTLLIPAALAYGDRGAGGVIPPGASLVFDVELVDAQTR</sequence>
<dbReference type="FunFam" id="3.10.50.40:FF:000006">
    <property type="entry name" value="Peptidyl-prolyl cis-trans isomerase"/>
    <property type="match status" value="1"/>
</dbReference>
<keyword evidence="7" id="KW-0732">Signal</keyword>
<feature type="chain" id="PRO_5032407279" description="Peptidyl-prolyl cis-trans isomerase" evidence="7">
    <location>
        <begin position="25"/>
        <end position="151"/>
    </location>
</feature>
<dbReference type="GO" id="GO:0003755">
    <property type="term" value="F:peptidyl-prolyl cis-trans isomerase activity"/>
    <property type="evidence" value="ECO:0007669"/>
    <property type="project" value="UniProtKB-UniRule"/>
</dbReference>
<evidence type="ECO:0000256" key="7">
    <source>
        <dbReference type="SAM" id="SignalP"/>
    </source>
</evidence>
<dbReference type="EC" id="5.2.1.8" evidence="6"/>
<dbReference type="InterPro" id="IPR046357">
    <property type="entry name" value="PPIase_dom_sf"/>
</dbReference>
<protein>
    <recommendedName>
        <fullName evidence="6">Peptidyl-prolyl cis-trans isomerase</fullName>
        <ecNumber evidence="6">5.2.1.8</ecNumber>
    </recommendedName>
</protein>
<dbReference type="SUPFAM" id="SSF54534">
    <property type="entry name" value="FKBP-like"/>
    <property type="match status" value="1"/>
</dbReference>
<dbReference type="PANTHER" id="PTHR43811:SF23">
    <property type="entry name" value="FKBP-TYPE 22 KDA PEPTIDYL-PROLYL CIS-TRANS ISOMERASE"/>
    <property type="match status" value="1"/>
</dbReference>
<evidence type="ECO:0000313" key="9">
    <source>
        <dbReference type="EMBL" id="MBB6183459.1"/>
    </source>
</evidence>
<keyword evidence="4 5" id="KW-0413">Isomerase</keyword>
<dbReference type="Gene3D" id="3.10.50.40">
    <property type="match status" value="1"/>
</dbReference>
<dbReference type="PANTHER" id="PTHR43811">
    <property type="entry name" value="FKBP-TYPE PEPTIDYL-PROLYL CIS-TRANS ISOMERASE FKPA"/>
    <property type="match status" value="1"/>
</dbReference>
<feature type="domain" description="PPIase FKBP-type" evidence="8">
    <location>
        <begin position="54"/>
        <end position="149"/>
    </location>
</feature>
<dbReference type="RefSeq" id="WP_052394811.1">
    <property type="nucleotide sequence ID" value="NZ_JACHET010000001.1"/>
</dbReference>
<reference evidence="9 10" key="1">
    <citation type="submission" date="2020-08" db="EMBL/GenBank/DDBJ databases">
        <title>Genomic Encyclopedia of Type Strains, Phase IV (KMG-IV): sequencing the most valuable type-strain genomes for metagenomic binning, comparative biology and taxonomic classification.</title>
        <authorList>
            <person name="Goeker M."/>
        </authorList>
    </citation>
    <scope>NUCLEOTIDE SEQUENCE [LARGE SCALE GENOMIC DNA]</scope>
    <source>
        <strain evidence="9 10">DSM 107085</strain>
    </source>
</reference>
<evidence type="ECO:0000256" key="1">
    <source>
        <dbReference type="ARBA" id="ARBA00000971"/>
    </source>
</evidence>
<comment type="similarity">
    <text evidence="2 6">Belongs to the FKBP-type PPIase family.</text>
</comment>
<keyword evidence="3 5" id="KW-0697">Rotamase</keyword>
<organism evidence="9 10">
    <name type="scientific">Oleiagrimonas soli</name>
    <dbReference type="NCBI Taxonomy" id="1543381"/>
    <lineage>
        <taxon>Bacteria</taxon>
        <taxon>Pseudomonadati</taxon>
        <taxon>Pseudomonadota</taxon>
        <taxon>Gammaproteobacteria</taxon>
        <taxon>Lysobacterales</taxon>
        <taxon>Rhodanobacteraceae</taxon>
        <taxon>Oleiagrimonas</taxon>
    </lineage>
</organism>
<dbReference type="Proteomes" id="UP000560000">
    <property type="component" value="Unassembled WGS sequence"/>
</dbReference>